<dbReference type="AlphaFoldDB" id="A0A7K8L7K6"/>
<reference evidence="4 5" key="1">
    <citation type="submission" date="2019-09" db="EMBL/GenBank/DDBJ databases">
        <title>Bird 10,000 Genomes (B10K) Project - Family phase.</title>
        <authorList>
            <person name="Zhang G."/>
        </authorList>
    </citation>
    <scope>NUCLEOTIDE SEQUENCE [LARGE SCALE GENOMIC DNA]</scope>
    <source>
        <strain evidence="4">B10K-CU-031-01</strain>
        <tissue evidence="4">Muscle</tissue>
    </source>
</reference>
<comment type="subcellular location">
    <subcellularLocation>
        <location evidence="1">Mitochondrion</location>
    </subcellularLocation>
</comment>
<dbReference type="Proteomes" id="UP000560386">
    <property type="component" value="Unassembled WGS sequence"/>
</dbReference>
<evidence type="ECO:0000313" key="4">
    <source>
        <dbReference type="EMBL" id="NXE25160.1"/>
    </source>
</evidence>
<keyword evidence="2" id="KW-0496">Mitochondrion</keyword>
<dbReference type="SMART" id="SM00952">
    <property type="entry name" value="RAP"/>
    <property type="match status" value="1"/>
</dbReference>
<dbReference type="PANTHER" id="PTHR21228">
    <property type="entry name" value="FAST LEU-RICH DOMAIN-CONTAINING"/>
    <property type="match status" value="1"/>
</dbReference>
<evidence type="ECO:0000313" key="5">
    <source>
        <dbReference type="Proteomes" id="UP000560386"/>
    </source>
</evidence>
<dbReference type="PANTHER" id="PTHR21228:SF29">
    <property type="entry name" value="FAST KINASE DOMAIN-CONTAINING PROTEIN 1, MITOCHONDRIAL"/>
    <property type="match status" value="1"/>
</dbReference>
<name>A0A7K8L7K6_9AVES</name>
<dbReference type="EMBL" id="VWPR01000800">
    <property type="protein sequence ID" value="NXE25160.1"/>
    <property type="molecule type" value="Genomic_DNA"/>
</dbReference>
<organism evidence="4 5">
    <name type="scientific">Ardeotis kori</name>
    <dbReference type="NCBI Taxonomy" id="89386"/>
    <lineage>
        <taxon>Eukaryota</taxon>
        <taxon>Metazoa</taxon>
        <taxon>Chordata</taxon>
        <taxon>Craniata</taxon>
        <taxon>Vertebrata</taxon>
        <taxon>Euteleostomi</taxon>
        <taxon>Archelosauria</taxon>
        <taxon>Archosauria</taxon>
        <taxon>Dinosauria</taxon>
        <taxon>Saurischia</taxon>
        <taxon>Theropoda</taxon>
        <taxon>Coelurosauria</taxon>
        <taxon>Aves</taxon>
        <taxon>Neognathae</taxon>
        <taxon>Neoaves</taxon>
        <taxon>Otidimorphae</taxon>
        <taxon>Otidiformes</taxon>
        <taxon>Otididae</taxon>
        <taxon>Ardeotis</taxon>
    </lineage>
</organism>
<feature type="non-terminal residue" evidence="4">
    <location>
        <position position="834"/>
    </location>
</feature>
<dbReference type="InterPro" id="IPR010622">
    <property type="entry name" value="FAST_Leu-rich"/>
</dbReference>
<evidence type="ECO:0000256" key="1">
    <source>
        <dbReference type="ARBA" id="ARBA00004173"/>
    </source>
</evidence>
<accession>A0A7K8L7K6</accession>
<dbReference type="Pfam" id="PF08373">
    <property type="entry name" value="RAP"/>
    <property type="match status" value="1"/>
</dbReference>
<gene>
    <name evidence="4" type="primary">Fastkd1</name>
    <name evidence="4" type="ORF">ARDKOR_R06850</name>
</gene>
<feature type="non-terminal residue" evidence="4">
    <location>
        <position position="1"/>
    </location>
</feature>
<protein>
    <submittedName>
        <fullName evidence="4">FAKD1 protein</fullName>
    </submittedName>
</protein>
<dbReference type="GO" id="GO:0003723">
    <property type="term" value="F:RNA binding"/>
    <property type="evidence" value="ECO:0007669"/>
    <property type="project" value="TreeGrafter"/>
</dbReference>
<dbReference type="InterPro" id="IPR013584">
    <property type="entry name" value="RAP"/>
</dbReference>
<keyword evidence="5" id="KW-1185">Reference proteome</keyword>
<sequence>MLCLRQVCLFTLRHYQARTLSSDLLLSQINSCTHEDEVFSLVGRNKARLSEKHVGIALNVLWQLQKKRPLLLRTSDYIRNHSQFLTLCILAENKVEHMEDEAVVDALYSILRLNVEHHNSLAGVLVTEAWKRLERQVLLSLPALSKFALCLYKQHRHFSPVIGKVAHVVDLKLDSIQDVRILSVLMISISDVISQSFRDRLLHKAGQLLEEKDEVRFSYAKRILQFLQNVNLRYHPLIEKCNKIFLKCASHLDVHSISLIFGLYEQLSFDNAEFRLAAKQLLSETIDDYYDPETFTKLFFTLGPIAGSKVRERLLATAARMAEEFSSHQVLVILKTMQKMKCRNSHLLKKMASVLHKHLDSYRVLQLVKLAQYLVALRCHDLELFAKLKTLLFSFLKSSVIPADIAAIIRVLAMLPSFQVEEIIINKAAAVLPQCRLHHLNCIATTLVKWNHYDQLRWQNSSELCAKLLQKLNDCGFQRLQKANNLNLLLEELTHTNGEWFEEVLSEEAVAVCQHLIGQITWANVLQLSFFLMKTNRRCPSLLDRIASVTVENMDKIHPFEIYFILFLFSALNYDPPANEEFFESCIQYLTSNLSCFETHHLVLLGHVLAVARYFPPVLITRIFNVSFLSKLDAQLEVLPHTLKQRVCMHLMKLNRAVCLECPEFHIPWFHEHYCQRVFCNSNSRINPLRQHVHRMLTEILGGSHYARISVRTPYYYEIDFECVLDENKKPLSYMAQNIALEDVEGIHLRHDIKDEGRKVLPPGAQRIALEFLNSKAFSKDSHHLKGESAVKKRHLEMLGYRVVQIPHFEWNSMVLSKKGEQLEYLRRHLYGIQ</sequence>
<dbReference type="GO" id="GO:0005759">
    <property type="term" value="C:mitochondrial matrix"/>
    <property type="evidence" value="ECO:0007669"/>
    <property type="project" value="TreeGrafter"/>
</dbReference>
<dbReference type="InterPro" id="IPR013579">
    <property type="entry name" value="FAST_2"/>
</dbReference>
<dbReference type="GO" id="GO:0035770">
    <property type="term" value="C:ribonucleoprotein granule"/>
    <property type="evidence" value="ECO:0007669"/>
    <property type="project" value="TreeGrafter"/>
</dbReference>
<dbReference type="InterPro" id="IPR050870">
    <property type="entry name" value="FAST_kinase"/>
</dbReference>
<dbReference type="Pfam" id="PF06743">
    <property type="entry name" value="FAST_1"/>
    <property type="match status" value="1"/>
</dbReference>
<feature type="domain" description="RAP" evidence="3">
    <location>
        <begin position="768"/>
        <end position="828"/>
    </location>
</feature>
<dbReference type="GO" id="GO:0044528">
    <property type="term" value="P:regulation of mitochondrial mRNA stability"/>
    <property type="evidence" value="ECO:0007669"/>
    <property type="project" value="InterPro"/>
</dbReference>
<dbReference type="GO" id="GO:0000963">
    <property type="term" value="P:mitochondrial RNA processing"/>
    <property type="evidence" value="ECO:0007669"/>
    <property type="project" value="TreeGrafter"/>
</dbReference>
<dbReference type="PROSITE" id="PS51286">
    <property type="entry name" value="RAP"/>
    <property type="match status" value="1"/>
</dbReference>
<proteinExistence type="predicted"/>
<comment type="caution">
    <text evidence="4">The sequence shown here is derived from an EMBL/GenBank/DDBJ whole genome shotgun (WGS) entry which is preliminary data.</text>
</comment>
<evidence type="ECO:0000256" key="2">
    <source>
        <dbReference type="ARBA" id="ARBA00023128"/>
    </source>
</evidence>
<evidence type="ECO:0000259" key="3">
    <source>
        <dbReference type="PROSITE" id="PS51286"/>
    </source>
</evidence>
<dbReference type="Pfam" id="PF08368">
    <property type="entry name" value="FAST_2"/>
    <property type="match status" value="1"/>
</dbReference>